<gene>
    <name evidence="1" type="ORF">FLP08_13570</name>
</gene>
<dbReference type="OrthoDB" id="1164716at2"/>
<keyword evidence="2" id="KW-1185">Reference proteome</keyword>
<protein>
    <submittedName>
        <fullName evidence="1">Uncharacterized protein</fullName>
    </submittedName>
</protein>
<evidence type="ECO:0000313" key="2">
    <source>
        <dbReference type="Proteomes" id="UP000460416"/>
    </source>
</evidence>
<evidence type="ECO:0000313" key="1">
    <source>
        <dbReference type="EMBL" id="MUP43608.1"/>
    </source>
</evidence>
<dbReference type="AlphaFoldDB" id="A0A7K1LS73"/>
<dbReference type="RefSeq" id="WP_156277471.1">
    <property type="nucleotide sequence ID" value="NZ_BAABGI010000004.1"/>
</dbReference>
<dbReference type="Proteomes" id="UP000460416">
    <property type="component" value="Unassembled WGS sequence"/>
</dbReference>
<organism evidence="1 2">
    <name type="scientific">Christiangramia aestuarii</name>
    <dbReference type="NCBI Taxonomy" id="1028746"/>
    <lineage>
        <taxon>Bacteria</taxon>
        <taxon>Pseudomonadati</taxon>
        <taxon>Bacteroidota</taxon>
        <taxon>Flavobacteriia</taxon>
        <taxon>Flavobacteriales</taxon>
        <taxon>Flavobacteriaceae</taxon>
        <taxon>Christiangramia</taxon>
    </lineage>
</organism>
<sequence length="376" mass="43211">MMVSYQDHEYSSEIEQAFLSFPISEKYNDHRVGEAFIRFQENPGNDEAFREIKERMIKDYLDSLDIARKMVAKWFNRNENGGFDMDLVAERGMYNASEIDVEKARNNPRGLALLADAGEELIKNTFVIVNDFKYINKEELVKEKSELIDNVSEVASKLGIFKSKENKTLEDTKEIGEVFGKGYAIKSEAYLFRLKWNEEIASRFYNELWFSKDETNEEKARKFEETQLFELELVGTQPAFADILTTKYTTKSEEELIKIATINATDAAIAELQKKYDVFRLKAPLISIDPPAAKIGLKEGLEKGDTFEVLKPVRHEDGRTTYEKVGVLKVNEDHIWDNTYMAHEGNDSHFEHTTFKTTLLGSSSNIAPGMLIRQID</sequence>
<accession>A0A7K1LS73</accession>
<reference evidence="1 2" key="1">
    <citation type="submission" date="2019-07" db="EMBL/GenBank/DDBJ databases">
        <title>Gramella aestuarii sp. nov., isolated from a tidal flat, and emended description of Gramella echinicola.</title>
        <authorList>
            <person name="Liu L."/>
        </authorList>
    </citation>
    <scope>NUCLEOTIDE SEQUENCE [LARGE SCALE GENOMIC DNA]</scope>
    <source>
        <strain evidence="1 2">BS12</strain>
    </source>
</reference>
<proteinExistence type="predicted"/>
<dbReference type="EMBL" id="VJVW01000005">
    <property type="protein sequence ID" value="MUP43608.1"/>
    <property type="molecule type" value="Genomic_DNA"/>
</dbReference>
<comment type="caution">
    <text evidence="1">The sequence shown here is derived from an EMBL/GenBank/DDBJ whole genome shotgun (WGS) entry which is preliminary data.</text>
</comment>
<name>A0A7K1LS73_9FLAO</name>